<evidence type="ECO:0000313" key="1">
    <source>
        <dbReference type="EMBL" id="CAA9547522.1"/>
    </source>
</evidence>
<reference evidence="1" key="1">
    <citation type="submission" date="2020-02" db="EMBL/GenBank/DDBJ databases">
        <authorList>
            <person name="Meier V. D."/>
        </authorList>
    </citation>
    <scope>NUCLEOTIDE SEQUENCE</scope>
    <source>
        <strain evidence="1">AVDCRST_MAG73</strain>
    </source>
</reference>
<feature type="non-terminal residue" evidence="1">
    <location>
        <position position="66"/>
    </location>
</feature>
<organism evidence="1">
    <name type="scientific">uncultured Thermomicrobiales bacterium</name>
    <dbReference type="NCBI Taxonomy" id="1645740"/>
    <lineage>
        <taxon>Bacteria</taxon>
        <taxon>Pseudomonadati</taxon>
        <taxon>Thermomicrobiota</taxon>
        <taxon>Thermomicrobia</taxon>
        <taxon>Thermomicrobiales</taxon>
        <taxon>environmental samples</taxon>
    </lineage>
</organism>
<sequence length="66" mass="7216">MFAKWFSSSISLATVTPSWVTVGAPNFLSRATLRPFGPRVVLTALARTSTPSLRERRAASLNSMTF</sequence>
<dbReference type="AlphaFoldDB" id="A0A6J4UE48"/>
<dbReference type="EMBL" id="CADCWE010000170">
    <property type="protein sequence ID" value="CAA9547522.1"/>
    <property type="molecule type" value="Genomic_DNA"/>
</dbReference>
<accession>A0A6J4UE48</accession>
<name>A0A6J4UE48_9BACT</name>
<gene>
    <name evidence="1" type="ORF">AVDCRST_MAG73-2562</name>
</gene>
<protein>
    <submittedName>
        <fullName evidence="1">Uncharacterized protein</fullName>
    </submittedName>
</protein>
<proteinExistence type="predicted"/>